<evidence type="ECO:0000313" key="1">
    <source>
        <dbReference type="EMBL" id="PIL22026.1"/>
    </source>
</evidence>
<comment type="caution">
    <text evidence="1">The sequence shown here is derived from an EMBL/GenBank/DDBJ whole genome shotgun (WGS) entry which is preliminary data.</text>
</comment>
<reference evidence="1 2" key="1">
    <citation type="submission" date="2013-09" db="EMBL/GenBank/DDBJ databases">
        <title>Genome sequencing of Phaeobacter antarcticus sp. nov. SM1211.</title>
        <authorList>
            <person name="Zhang X.-Y."/>
            <person name="Liu C."/>
            <person name="Chen X.-L."/>
            <person name="Xie B.-B."/>
            <person name="Qin Q.-L."/>
            <person name="Rong J.-C."/>
            <person name="Zhang Y.-Z."/>
        </authorList>
    </citation>
    <scope>NUCLEOTIDE SEQUENCE [LARGE SCALE GENOMIC DNA]</scope>
    <source>
        <strain evidence="1 2">SM1211</strain>
    </source>
</reference>
<evidence type="ECO:0000313" key="2">
    <source>
        <dbReference type="Proteomes" id="UP000231259"/>
    </source>
</evidence>
<gene>
    <name evidence="1" type="ORF">P775_01630</name>
</gene>
<organism evidence="1 2">
    <name type="scientific">Puniceibacterium antarcticum</name>
    <dbReference type="NCBI Taxonomy" id="1206336"/>
    <lineage>
        <taxon>Bacteria</taxon>
        <taxon>Pseudomonadati</taxon>
        <taxon>Pseudomonadota</taxon>
        <taxon>Alphaproteobacteria</taxon>
        <taxon>Rhodobacterales</taxon>
        <taxon>Paracoccaceae</taxon>
        <taxon>Puniceibacterium</taxon>
    </lineage>
</organism>
<dbReference type="AlphaFoldDB" id="A0A2G8RKA1"/>
<dbReference type="Proteomes" id="UP000231259">
    <property type="component" value="Unassembled WGS sequence"/>
</dbReference>
<dbReference type="EMBL" id="AWWI01000017">
    <property type="protein sequence ID" value="PIL22026.1"/>
    <property type="molecule type" value="Genomic_DNA"/>
</dbReference>
<proteinExistence type="predicted"/>
<keyword evidence="2" id="KW-1185">Reference proteome</keyword>
<name>A0A2G8RKA1_9RHOB</name>
<sequence length="122" mass="13127">MQFSVSARLHQDFERVSPAIDRTPEPVLLLVDRDHNFVLVPVVGGLGAITQELGRNLRSKFCHPISGRLMADGSAASCQKILNILQAEGETAVGPDGIANSQTWKAIALQGQGRGQSIIVLR</sequence>
<accession>A0A2G8RKA1</accession>
<protein>
    <submittedName>
        <fullName evidence="1">Uncharacterized protein</fullName>
    </submittedName>
</protein>